<dbReference type="SUPFAM" id="SSF52540">
    <property type="entry name" value="P-loop containing nucleoside triphosphate hydrolases"/>
    <property type="match status" value="1"/>
</dbReference>
<evidence type="ECO:0000256" key="3">
    <source>
        <dbReference type="ARBA" id="ARBA00022840"/>
    </source>
</evidence>
<comment type="caution">
    <text evidence="5">The sequence shown here is derived from an EMBL/GenBank/DDBJ whole genome shotgun (WGS) entry which is preliminary data.</text>
</comment>
<dbReference type="PANTHER" id="PTHR42788">
    <property type="entry name" value="TAURINE IMPORT ATP-BINDING PROTEIN-RELATED"/>
    <property type="match status" value="1"/>
</dbReference>
<keyword evidence="6" id="KW-1185">Reference proteome</keyword>
<sequence>MSMLSTVHAEVDKETAVQNILEVEHLTKTYGAGSTAYTALADISFGVRSQELVTVVGPSGAGKTTLLKCIAGLMEPSGGQVLFEGSPVRGVRKGLAVVFQDYARSLYPWFSVARNVALPLAAAKVPRAEREERVSTALEAVGLAAARHKKPYQLSGGMQQRVAIARALAYRPSVLLMDEPFASVDAQTRAELEDLVLKARAEFGITLVFITHDIDEAVYLADRVVVLSPPPARVSETVQVALPMPRDQIATKELPEFGHLRAHVYRAVKNRPDDVAGQATTTATAS</sequence>
<evidence type="ECO:0000259" key="4">
    <source>
        <dbReference type="PROSITE" id="PS50893"/>
    </source>
</evidence>
<dbReference type="PROSITE" id="PS00211">
    <property type="entry name" value="ABC_TRANSPORTER_1"/>
    <property type="match status" value="1"/>
</dbReference>
<dbReference type="InterPro" id="IPR050166">
    <property type="entry name" value="ABC_transporter_ATP-bind"/>
</dbReference>
<keyword evidence="1" id="KW-0813">Transport</keyword>
<dbReference type="InterPro" id="IPR003439">
    <property type="entry name" value="ABC_transporter-like_ATP-bd"/>
</dbReference>
<keyword evidence="2" id="KW-0547">Nucleotide-binding</keyword>
<dbReference type="PANTHER" id="PTHR42788:SF13">
    <property type="entry name" value="ALIPHATIC SULFONATES IMPORT ATP-BINDING PROTEIN SSUB"/>
    <property type="match status" value="1"/>
</dbReference>
<dbReference type="Proteomes" id="UP001500540">
    <property type="component" value="Unassembled WGS sequence"/>
</dbReference>
<evidence type="ECO:0000256" key="1">
    <source>
        <dbReference type="ARBA" id="ARBA00022448"/>
    </source>
</evidence>
<evidence type="ECO:0000313" key="5">
    <source>
        <dbReference type="EMBL" id="GAA3773300.1"/>
    </source>
</evidence>
<dbReference type="CDD" id="cd03293">
    <property type="entry name" value="ABC_NrtD_SsuB_transporters"/>
    <property type="match status" value="1"/>
</dbReference>
<dbReference type="PROSITE" id="PS50893">
    <property type="entry name" value="ABC_TRANSPORTER_2"/>
    <property type="match status" value="1"/>
</dbReference>
<reference evidence="6" key="1">
    <citation type="journal article" date="2019" name="Int. J. Syst. Evol. Microbiol.">
        <title>The Global Catalogue of Microorganisms (GCM) 10K type strain sequencing project: providing services to taxonomists for standard genome sequencing and annotation.</title>
        <authorList>
            <consortium name="The Broad Institute Genomics Platform"/>
            <consortium name="The Broad Institute Genome Sequencing Center for Infectious Disease"/>
            <person name="Wu L."/>
            <person name="Ma J."/>
        </authorList>
    </citation>
    <scope>NUCLEOTIDE SEQUENCE [LARGE SCALE GENOMIC DNA]</scope>
    <source>
        <strain evidence="6">JCM 16950</strain>
    </source>
</reference>
<organism evidence="5 6">
    <name type="scientific">Microbacterium kribbense</name>
    <dbReference type="NCBI Taxonomy" id="433645"/>
    <lineage>
        <taxon>Bacteria</taxon>
        <taxon>Bacillati</taxon>
        <taxon>Actinomycetota</taxon>
        <taxon>Actinomycetes</taxon>
        <taxon>Micrococcales</taxon>
        <taxon>Microbacteriaceae</taxon>
        <taxon>Microbacterium</taxon>
    </lineage>
</organism>
<name>A0ABP7GQL2_9MICO</name>
<dbReference type="InterPro" id="IPR017871">
    <property type="entry name" value="ABC_transporter-like_CS"/>
</dbReference>
<gene>
    <name evidence="5" type="ORF">GCM10022240_26540</name>
</gene>
<feature type="domain" description="ABC transporter" evidence="4">
    <location>
        <begin position="21"/>
        <end position="254"/>
    </location>
</feature>
<protein>
    <submittedName>
        <fullName evidence="5">ABC transporter ATP-binding protein</fullName>
    </submittedName>
</protein>
<dbReference type="Pfam" id="PF00005">
    <property type="entry name" value="ABC_tran"/>
    <property type="match status" value="1"/>
</dbReference>
<keyword evidence="3 5" id="KW-0067">ATP-binding</keyword>
<accession>A0ABP7GQL2</accession>
<dbReference type="GO" id="GO:0005524">
    <property type="term" value="F:ATP binding"/>
    <property type="evidence" value="ECO:0007669"/>
    <property type="project" value="UniProtKB-KW"/>
</dbReference>
<evidence type="ECO:0000313" key="6">
    <source>
        <dbReference type="Proteomes" id="UP001500540"/>
    </source>
</evidence>
<dbReference type="EMBL" id="BAABAF010000009">
    <property type="protein sequence ID" value="GAA3773300.1"/>
    <property type="molecule type" value="Genomic_DNA"/>
</dbReference>
<dbReference type="InterPro" id="IPR027417">
    <property type="entry name" value="P-loop_NTPase"/>
</dbReference>
<dbReference type="SMART" id="SM00382">
    <property type="entry name" value="AAA"/>
    <property type="match status" value="1"/>
</dbReference>
<dbReference type="InterPro" id="IPR003593">
    <property type="entry name" value="AAA+_ATPase"/>
</dbReference>
<proteinExistence type="predicted"/>
<dbReference type="Gene3D" id="3.40.50.300">
    <property type="entry name" value="P-loop containing nucleotide triphosphate hydrolases"/>
    <property type="match status" value="1"/>
</dbReference>
<evidence type="ECO:0000256" key="2">
    <source>
        <dbReference type="ARBA" id="ARBA00022741"/>
    </source>
</evidence>